<sequence>MTFDQKMTIFTSWAIPHKTRLNGLMGGLMITLVSCQTPPPINDEDLAAPATPTAPTERLSVPNGGVSDNGPPPPPANSYLAQLPPDATNQLVSLAINIAIPTYLPADMTLANYGIGETATGRPYYWLVYRDNQDRCFAIEYSATGIGDISLENKEPLDHALFGKDYSLYHGKFPNGGAGELPESDLFTDWLEGDDGFYRLVGAGLVNTHDYGQSNCSNISVKEAIAVTESLSYLPTDIRTLDLVPTKPDP</sequence>
<evidence type="ECO:0000256" key="1">
    <source>
        <dbReference type="SAM" id="MobiDB-lite"/>
    </source>
</evidence>
<gene>
    <name evidence="2" type="ORF">IXB50_05940</name>
</gene>
<dbReference type="EMBL" id="JADOES010000008">
    <property type="protein sequence ID" value="MBT9314959.1"/>
    <property type="molecule type" value="Genomic_DNA"/>
</dbReference>
<dbReference type="AlphaFoldDB" id="A0A947DE51"/>
<organism evidence="2 3">
    <name type="scientific">Leptothoe spongobia TAU-MAC 1115</name>
    <dbReference type="NCBI Taxonomy" id="1967444"/>
    <lineage>
        <taxon>Bacteria</taxon>
        <taxon>Bacillati</taxon>
        <taxon>Cyanobacteriota</taxon>
        <taxon>Cyanophyceae</taxon>
        <taxon>Nodosilineales</taxon>
        <taxon>Cymatolegaceae</taxon>
        <taxon>Leptothoe</taxon>
        <taxon>Leptothoe spongobia</taxon>
    </lineage>
</organism>
<protein>
    <submittedName>
        <fullName evidence="2">Uncharacterized protein</fullName>
    </submittedName>
</protein>
<evidence type="ECO:0000313" key="2">
    <source>
        <dbReference type="EMBL" id="MBT9314959.1"/>
    </source>
</evidence>
<keyword evidence="3" id="KW-1185">Reference proteome</keyword>
<comment type="caution">
    <text evidence="2">The sequence shown here is derived from an EMBL/GenBank/DDBJ whole genome shotgun (WGS) entry which is preliminary data.</text>
</comment>
<reference evidence="2" key="1">
    <citation type="submission" date="2020-11" db="EMBL/GenBank/DDBJ databases">
        <authorList>
            <person name="Konstantinou D."/>
            <person name="Gkelis S."/>
            <person name="Popin R."/>
            <person name="Fewer D."/>
            <person name="Sivonen K."/>
        </authorList>
    </citation>
    <scope>NUCLEOTIDE SEQUENCE</scope>
    <source>
        <strain evidence="2">TAU-MAC 1115</strain>
    </source>
</reference>
<dbReference type="Proteomes" id="UP000717364">
    <property type="component" value="Unassembled WGS sequence"/>
</dbReference>
<accession>A0A947DE51</accession>
<feature type="region of interest" description="Disordered" evidence="1">
    <location>
        <begin position="41"/>
        <end position="78"/>
    </location>
</feature>
<reference evidence="2" key="2">
    <citation type="journal article" date="2021" name="Mar. Drugs">
        <title>Genome Reduction and Secondary Metabolism of the Marine Sponge-Associated Cyanobacterium Leptothoe.</title>
        <authorList>
            <person name="Konstantinou D."/>
            <person name="Popin R.V."/>
            <person name="Fewer D.P."/>
            <person name="Sivonen K."/>
            <person name="Gkelis S."/>
        </authorList>
    </citation>
    <scope>NUCLEOTIDE SEQUENCE</scope>
    <source>
        <strain evidence="2">TAU-MAC 1115</strain>
    </source>
</reference>
<proteinExistence type="predicted"/>
<evidence type="ECO:0000313" key="3">
    <source>
        <dbReference type="Proteomes" id="UP000717364"/>
    </source>
</evidence>
<dbReference type="PROSITE" id="PS51257">
    <property type="entry name" value="PROKAR_LIPOPROTEIN"/>
    <property type="match status" value="1"/>
</dbReference>
<name>A0A947DE51_9CYAN</name>
<feature type="compositionally biased region" description="Low complexity" evidence="1">
    <location>
        <begin position="47"/>
        <end position="56"/>
    </location>
</feature>